<evidence type="ECO:0000256" key="6">
    <source>
        <dbReference type="ARBA" id="ARBA00022771"/>
    </source>
</evidence>
<dbReference type="SMART" id="SM00291">
    <property type="entry name" value="ZnF_ZZ"/>
    <property type="match status" value="1"/>
</dbReference>
<dbReference type="SUPFAM" id="SSF47473">
    <property type="entry name" value="EF-hand"/>
    <property type="match status" value="1"/>
</dbReference>
<sequence>DVHHLKDERDHQTQTTFWDHPKMTELYQSLADLNNVRFSAYRTAMKLRRLQKALCLDLLSLEAAAGVFEKGVLKQNDRLMDTSEIVDCLNDMYQGMERRHSDLVNVPLCVDMCLNWLLNVYDTRGQSTPALVLVHHSRARLFLRSCLPYKRPYHDTTAWGAFMNSNLQISGLMSISQTCLFFQCNQANGRPEIEAPSFLEWMRLEPQSMVWLPVMHRVAASETAKHQAKCNICKECPIVGFRYRSLKHFNHDVCQSCFFSGRTAKGHRLNYPMVEYCTPTTSGEDIKDFAKVLKNKFKSKKYFDKHPRIGYLPVQTVLEGDDLETPSPSLQLSNEDTHARIEHLASRQADHLSLLFSFHSEDEHLLIQHYCQSLSGESPGSQPHSPAQILISLENQERSELERILRDLEEENRSLQNEYERLRKKQEKEGLGHLLPMPPTMPPESPRDSELIAEAKLLRQHKGRLEARMQVLEEHNRQLESQLCRLRQLLDQVRRDVQESDIKNVCSLICVNLGAVIGS</sequence>
<dbReference type="GO" id="GO:0008270">
    <property type="term" value="F:zinc ion binding"/>
    <property type="evidence" value="ECO:0007669"/>
    <property type="project" value="UniProtKB-KW"/>
</dbReference>
<organism evidence="15 16">
    <name type="scientific">Eptatretus burgeri</name>
    <name type="common">Inshore hagfish</name>
    <dbReference type="NCBI Taxonomy" id="7764"/>
    <lineage>
        <taxon>Eukaryota</taxon>
        <taxon>Metazoa</taxon>
        <taxon>Chordata</taxon>
        <taxon>Craniata</taxon>
        <taxon>Vertebrata</taxon>
        <taxon>Cyclostomata</taxon>
        <taxon>Myxini</taxon>
        <taxon>Myxiniformes</taxon>
        <taxon>Myxinidae</taxon>
        <taxon>Eptatretinae</taxon>
        <taxon>Eptatretus</taxon>
    </lineage>
</organism>
<dbReference type="Pfam" id="PF09068">
    <property type="entry name" value="EF-hand_2"/>
    <property type="match status" value="1"/>
</dbReference>
<evidence type="ECO:0000256" key="9">
    <source>
        <dbReference type="ARBA" id="ARBA00023136"/>
    </source>
</evidence>
<dbReference type="AlphaFoldDB" id="A0A8C4WUK5"/>
<keyword evidence="12" id="KW-0175">Coiled coil</keyword>
<reference evidence="15" key="1">
    <citation type="submission" date="2025-08" db="UniProtKB">
        <authorList>
            <consortium name="Ensembl"/>
        </authorList>
    </citation>
    <scope>IDENTIFICATION</scope>
</reference>
<dbReference type="InterPro" id="IPR011992">
    <property type="entry name" value="EF-hand-dom_pair"/>
</dbReference>
<dbReference type="GeneTree" id="ENSGT00940000153467"/>
<evidence type="ECO:0000256" key="4">
    <source>
        <dbReference type="ARBA" id="ARBA00022490"/>
    </source>
</evidence>
<keyword evidence="7" id="KW-0862">Zinc</keyword>
<feature type="region of interest" description="Disordered" evidence="13">
    <location>
        <begin position="428"/>
        <end position="447"/>
    </location>
</feature>
<protein>
    <submittedName>
        <fullName evidence="15">Dystrophin related protein 2</fullName>
    </submittedName>
</protein>
<feature type="coiled-coil region" evidence="12">
    <location>
        <begin position="455"/>
        <end position="492"/>
    </location>
</feature>
<dbReference type="GO" id="GO:0099536">
    <property type="term" value="P:synaptic signaling"/>
    <property type="evidence" value="ECO:0007669"/>
    <property type="project" value="TreeGrafter"/>
</dbReference>
<keyword evidence="9" id="KW-0472">Membrane</keyword>
<evidence type="ECO:0000256" key="1">
    <source>
        <dbReference type="ARBA" id="ARBA00004245"/>
    </source>
</evidence>
<evidence type="ECO:0000259" key="14">
    <source>
        <dbReference type="PROSITE" id="PS50135"/>
    </source>
</evidence>
<evidence type="ECO:0000256" key="8">
    <source>
        <dbReference type="ARBA" id="ARBA00022837"/>
    </source>
</evidence>
<dbReference type="PANTHER" id="PTHR12268">
    <property type="entry name" value="E3 UBIQUITIN-PROTEIN LIGASE KCMF1"/>
    <property type="match status" value="1"/>
</dbReference>
<dbReference type="CDD" id="cd02334">
    <property type="entry name" value="ZZ_dystrophin"/>
    <property type="match status" value="1"/>
</dbReference>
<evidence type="ECO:0000256" key="11">
    <source>
        <dbReference type="PROSITE-ProRule" id="PRU00228"/>
    </source>
</evidence>
<dbReference type="PANTHER" id="PTHR12268:SF14">
    <property type="entry name" value="DYSTROPHIN-1"/>
    <property type="match status" value="1"/>
</dbReference>
<dbReference type="Gene3D" id="6.10.140.70">
    <property type="match status" value="2"/>
</dbReference>
<dbReference type="GO" id="GO:0045202">
    <property type="term" value="C:synapse"/>
    <property type="evidence" value="ECO:0007669"/>
    <property type="project" value="GOC"/>
</dbReference>
<keyword evidence="8" id="KW-0106">Calcium</keyword>
<feature type="domain" description="ZZ-type" evidence="14">
    <location>
        <begin position="225"/>
        <end position="281"/>
    </location>
</feature>
<keyword evidence="10" id="KW-0206">Cytoskeleton</keyword>
<accession>A0A8C4WUK5</accession>
<dbReference type="InterPro" id="IPR015154">
    <property type="entry name" value="EF-hand_dom_typ2"/>
</dbReference>
<evidence type="ECO:0000256" key="5">
    <source>
        <dbReference type="ARBA" id="ARBA00022723"/>
    </source>
</evidence>
<dbReference type="InterPro" id="IPR000433">
    <property type="entry name" value="Znf_ZZ"/>
</dbReference>
<proteinExistence type="predicted"/>
<evidence type="ECO:0000256" key="3">
    <source>
        <dbReference type="ARBA" id="ARBA00022475"/>
    </source>
</evidence>
<keyword evidence="6 11" id="KW-0863">Zinc-finger</keyword>
<keyword evidence="16" id="KW-1185">Reference proteome</keyword>
<evidence type="ECO:0000256" key="10">
    <source>
        <dbReference type="ARBA" id="ARBA00023212"/>
    </source>
</evidence>
<feature type="coiled-coil region" evidence="12">
    <location>
        <begin position="391"/>
        <end position="428"/>
    </location>
</feature>
<dbReference type="InterPro" id="IPR015153">
    <property type="entry name" value="EF-hand_dom_typ1"/>
</dbReference>
<dbReference type="Ensembl" id="ENSEBUT00000012413.1">
    <property type="protein sequence ID" value="ENSEBUP00000011837.1"/>
    <property type="gene ID" value="ENSEBUG00000007568.1"/>
</dbReference>
<dbReference type="Gene3D" id="3.30.60.90">
    <property type="match status" value="1"/>
</dbReference>
<evidence type="ECO:0000313" key="15">
    <source>
        <dbReference type="Ensembl" id="ENSEBUP00000011837.1"/>
    </source>
</evidence>
<dbReference type="Proteomes" id="UP000694388">
    <property type="component" value="Unplaced"/>
</dbReference>
<dbReference type="PROSITE" id="PS50135">
    <property type="entry name" value="ZF_ZZ_2"/>
    <property type="match status" value="1"/>
</dbReference>
<dbReference type="FunFam" id="3.30.60.90:FF:000001">
    <property type="entry name" value="Dystrophin isoform 2"/>
    <property type="match status" value="1"/>
</dbReference>
<dbReference type="GO" id="GO:0005886">
    <property type="term" value="C:plasma membrane"/>
    <property type="evidence" value="ECO:0007669"/>
    <property type="project" value="UniProtKB-SubCell"/>
</dbReference>
<keyword evidence="3" id="KW-1003">Cell membrane</keyword>
<dbReference type="GO" id="GO:0005737">
    <property type="term" value="C:cytoplasm"/>
    <property type="evidence" value="ECO:0007669"/>
    <property type="project" value="UniProtKB-SubCell"/>
</dbReference>
<keyword evidence="4" id="KW-0963">Cytoplasm</keyword>
<dbReference type="Pfam" id="PF09069">
    <property type="entry name" value="EF-hand_3"/>
    <property type="match status" value="1"/>
</dbReference>
<dbReference type="InterPro" id="IPR043145">
    <property type="entry name" value="Znf_ZZ_sf"/>
</dbReference>
<dbReference type="SUPFAM" id="SSF57850">
    <property type="entry name" value="RING/U-box"/>
    <property type="match status" value="1"/>
</dbReference>
<evidence type="ECO:0000256" key="7">
    <source>
        <dbReference type="ARBA" id="ARBA00022833"/>
    </source>
</evidence>
<evidence type="ECO:0000256" key="13">
    <source>
        <dbReference type="SAM" id="MobiDB-lite"/>
    </source>
</evidence>
<dbReference type="Pfam" id="PF00569">
    <property type="entry name" value="ZZ"/>
    <property type="match status" value="1"/>
</dbReference>
<evidence type="ECO:0000313" key="16">
    <source>
        <dbReference type="Proteomes" id="UP000694388"/>
    </source>
</evidence>
<keyword evidence="5" id="KW-0479">Metal-binding</keyword>
<dbReference type="InterPro" id="IPR050774">
    <property type="entry name" value="KCMF1/Dystrophin"/>
</dbReference>
<reference evidence="15" key="2">
    <citation type="submission" date="2025-09" db="UniProtKB">
        <authorList>
            <consortium name="Ensembl"/>
        </authorList>
    </citation>
    <scope>IDENTIFICATION</scope>
</reference>
<evidence type="ECO:0000256" key="12">
    <source>
        <dbReference type="SAM" id="Coils"/>
    </source>
</evidence>
<comment type="subcellular location">
    <subcellularLocation>
        <location evidence="2">Cell membrane</location>
        <location evidence="2">Sarcolemma</location>
        <topology evidence="2">Peripheral membrane protein</topology>
        <orientation evidence="2">Cytoplasmic side</orientation>
    </subcellularLocation>
    <subcellularLocation>
        <location evidence="1">Cytoplasm</location>
        <location evidence="1">Cytoskeleton</location>
    </subcellularLocation>
</comment>
<dbReference type="OMA" id="QSETTHW"/>
<name>A0A8C4WUK5_EPTBU</name>
<evidence type="ECO:0000256" key="2">
    <source>
        <dbReference type="ARBA" id="ARBA00004278"/>
    </source>
</evidence>